<accession>A0AAE3QAQ7</accession>
<gene>
    <name evidence="2" type="ORF">MRS75_04900</name>
</gene>
<name>A0AAE3QAQ7_9HYPH</name>
<dbReference type="EMBL" id="JALDYZ010000002">
    <property type="protein sequence ID" value="MDI7921421.1"/>
    <property type="molecule type" value="Genomic_DNA"/>
</dbReference>
<evidence type="ECO:0000313" key="3">
    <source>
        <dbReference type="Proteomes" id="UP001161580"/>
    </source>
</evidence>
<feature type="region of interest" description="Disordered" evidence="1">
    <location>
        <begin position="165"/>
        <end position="219"/>
    </location>
</feature>
<sequence>MAEGDDFDDLDPALFGTWTAGDGHEAAADGGVPPGTGIRSQTAIPDLEVKSAEPRDLCVQLLNEMTLEMRGQFEAFRDLRRAAEGACQNGQDDAQAKLARADIKAATEAMSVIVRTLEKIDALQRQFARDRDIEAEQDAESYEQAKSRFVTLINEKAVELHEHWKRNGCPDDAGGGGAASGTGPPFEQGRTAAEGQACQTGCKTGEEASRGDGGDCRPA</sequence>
<comment type="caution">
    <text evidence="2">The sequence shown here is derived from an EMBL/GenBank/DDBJ whole genome shotgun (WGS) entry which is preliminary data.</text>
</comment>
<evidence type="ECO:0000256" key="1">
    <source>
        <dbReference type="SAM" id="MobiDB-lite"/>
    </source>
</evidence>
<evidence type="ECO:0000313" key="2">
    <source>
        <dbReference type="EMBL" id="MDI7921421.1"/>
    </source>
</evidence>
<feature type="compositionally biased region" description="Basic and acidic residues" evidence="1">
    <location>
        <begin position="204"/>
        <end position="219"/>
    </location>
</feature>
<dbReference type="Proteomes" id="UP001161580">
    <property type="component" value="Unassembled WGS sequence"/>
</dbReference>
<feature type="compositionally biased region" description="Acidic residues" evidence="1">
    <location>
        <begin position="1"/>
        <end position="11"/>
    </location>
</feature>
<protein>
    <submittedName>
        <fullName evidence="2">Uncharacterized protein</fullName>
    </submittedName>
</protein>
<organism evidence="2 3">
    <name type="scientific">Ferirhizobium litorale</name>
    <dbReference type="NCBI Taxonomy" id="2927786"/>
    <lineage>
        <taxon>Bacteria</taxon>
        <taxon>Pseudomonadati</taxon>
        <taxon>Pseudomonadota</taxon>
        <taxon>Alphaproteobacteria</taxon>
        <taxon>Hyphomicrobiales</taxon>
        <taxon>Rhizobiaceae</taxon>
        <taxon>Ferirhizobium</taxon>
    </lineage>
</organism>
<keyword evidence="3" id="KW-1185">Reference proteome</keyword>
<dbReference type="AlphaFoldDB" id="A0AAE3QAQ7"/>
<dbReference type="RefSeq" id="WP_311785594.1">
    <property type="nucleotide sequence ID" value="NZ_JALDYY010000002.1"/>
</dbReference>
<proteinExistence type="predicted"/>
<feature type="region of interest" description="Disordered" evidence="1">
    <location>
        <begin position="1"/>
        <end position="46"/>
    </location>
</feature>
<reference evidence="2" key="1">
    <citation type="submission" date="2022-03" db="EMBL/GenBank/DDBJ databases">
        <title>Fererhizobium litorale gen. nov., sp. nov., isolated from sandy sediments of the Sea of Japan seashore.</title>
        <authorList>
            <person name="Romanenko L."/>
            <person name="Kurilenko V."/>
            <person name="Otstavnykh N."/>
            <person name="Svetashev V."/>
            <person name="Tekutyeva L."/>
            <person name="Isaeva M."/>
            <person name="Mikhailov V."/>
        </authorList>
    </citation>
    <scope>NUCLEOTIDE SEQUENCE</scope>
    <source>
        <strain evidence="2">KMM 9576</strain>
    </source>
</reference>